<evidence type="ECO:0000313" key="7">
    <source>
        <dbReference type="Proteomes" id="UP000298061"/>
    </source>
</evidence>
<dbReference type="OrthoDB" id="10039147at2759"/>
<accession>A0A4Z0A399</accession>
<proteinExistence type="predicted"/>
<feature type="region of interest" description="Disordered" evidence="5">
    <location>
        <begin position="281"/>
        <end position="317"/>
    </location>
</feature>
<dbReference type="GO" id="GO:0005783">
    <property type="term" value="C:endoplasmic reticulum"/>
    <property type="evidence" value="ECO:0007669"/>
    <property type="project" value="InterPro"/>
</dbReference>
<evidence type="ECO:0000256" key="3">
    <source>
        <dbReference type="ARBA" id="ARBA00022989"/>
    </source>
</evidence>
<dbReference type="GO" id="GO:0005509">
    <property type="term" value="F:calcium ion binding"/>
    <property type="evidence" value="ECO:0007669"/>
    <property type="project" value="InterPro"/>
</dbReference>
<dbReference type="EMBL" id="SFCI01000353">
    <property type="protein sequence ID" value="TFY80349.1"/>
    <property type="molecule type" value="Genomic_DNA"/>
</dbReference>
<dbReference type="Proteomes" id="UP000298061">
    <property type="component" value="Unassembled WGS sequence"/>
</dbReference>
<feature type="region of interest" description="Disordered" evidence="5">
    <location>
        <begin position="352"/>
        <end position="376"/>
    </location>
</feature>
<sequence>MSFSISDQLTKLVQTLTPPPAVLDADYDGLEYDFKYLVFRPALFKNEAFLLAGVAVHLLFFWFGKRSNWNKTNSWLNAHLPLYEKQFSAPTNGGLTADGYSDFFNFSTGRRVVASLHTVFTLRPRHDLLQMIYQFIWGLSDLTYAPQDEIELDFKLHSNTTVPDFIWAIVAKEELRSIKSDRWDLTWTRTTDHPSLTGPLSVMSEFADVTENILKVSGPVLQALKDPKVLVHFKSLSITDQPRDRPDKASYPRSKHVILSLKAPSPSRAADTLPLVTAVFGSSTRSKRSTTPRDQVEAAQGAGRVRRRGERVSGEGKARGVLTVSSLQAADAKQAAKKKAEEERIAKLSAAEQQKILERDRKRAMRKTQGKMSVKK</sequence>
<comment type="caution">
    <text evidence="6">The sequence shown here is derived from an EMBL/GenBank/DDBJ whole genome shotgun (WGS) entry which is preliminary data.</text>
</comment>
<evidence type="ECO:0000313" key="6">
    <source>
        <dbReference type="EMBL" id="TFY80349.1"/>
    </source>
</evidence>
<dbReference type="AlphaFoldDB" id="A0A4Z0A399"/>
<evidence type="ECO:0000256" key="2">
    <source>
        <dbReference type="ARBA" id="ARBA00022692"/>
    </source>
</evidence>
<dbReference type="PANTHER" id="PTHR12883:SF0">
    <property type="entry name" value="PAT COMPLEX SUBUNIT CCDC47"/>
    <property type="match status" value="1"/>
</dbReference>
<dbReference type="GO" id="GO:0032469">
    <property type="term" value="P:endoplasmic reticulum calcium ion homeostasis"/>
    <property type="evidence" value="ECO:0007669"/>
    <property type="project" value="InterPro"/>
</dbReference>
<feature type="compositionally biased region" description="Basic residues" evidence="5">
    <location>
        <begin position="362"/>
        <end position="376"/>
    </location>
</feature>
<comment type="subcellular location">
    <subcellularLocation>
        <location evidence="1">Membrane</location>
        <topology evidence="1">Single-pass membrane protein</topology>
    </subcellularLocation>
</comment>
<organism evidence="6 7">
    <name type="scientific">Hericium alpestre</name>
    <dbReference type="NCBI Taxonomy" id="135208"/>
    <lineage>
        <taxon>Eukaryota</taxon>
        <taxon>Fungi</taxon>
        <taxon>Dikarya</taxon>
        <taxon>Basidiomycota</taxon>
        <taxon>Agaricomycotina</taxon>
        <taxon>Agaricomycetes</taxon>
        <taxon>Russulales</taxon>
        <taxon>Hericiaceae</taxon>
        <taxon>Hericium</taxon>
    </lineage>
</organism>
<evidence type="ECO:0000256" key="4">
    <source>
        <dbReference type="ARBA" id="ARBA00023136"/>
    </source>
</evidence>
<keyword evidence="7" id="KW-1185">Reference proteome</keyword>
<reference evidence="6 7" key="1">
    <citation type="submission" date="2019-02" db="EMBL/GenBank/DDBJ databases">
        <title>Genome sequencing of the rare red list fungi Hericium alpestre (H. flagellum).</title>
        <authorList>
            <person name="Buettner E."/>
            <person name="Kellner H."/>
        </authorList>
    </citation>
    <scope>NUCLEOTIDE SEQUENCE [LARGE SCALE GENOMIC DNA]</scope>
    <source>
        <strain evidence="6 7">DSM 108284</strain>
    </source>
</reference>
<keyword evidence="4" id="KW-0472">Membrane</keyword>
<evidence type="ECO:0008006" key="8">
    <source>
        <dbReference type="Google" id="ProtNLM"/>
    </source>
</evidence>
<dbReference type="GO" id="GO:0016020">
    <property type="term" value="C:membrane"/>
    <property type="evidence" value="ECO:0007669"/>
    <property type="project" value="UniProtKB-SubCell"/>
</dbReference>
<keyword evidence="2" id="KW-0812">Transmembrane</keyword>
<dbReference type="Pfam" id="PF07946">
    <property type="entry name" value="CCDC47"/>
    <property type="match status" value="1"/>
</dbReference>
<gene>
    <name evidence="6" type="ORF">EWM64_g3665</name>
</gene>
<evidence type="ECO:0000256" key="1">
    <source>
        <dbReference type="ARBA" id="ARBA00004167"/>
    </source>
</evidence>
<name>A0A4Z0A399_9AGAM</name>
<dbReference type="InterPro" id="IPR012879">
    <property type="entry name" value="CCDC47"/>
</dbReference>
<evidence type="ECO:0000256" key="5">
    <source>
        <dbReference type="SAM" id="MobiDB-lite"/>
    </source>
</evidence>
<keyword evidence="3" id="KW-1133">Transmembrane helix</keyword>
<protein>
    <recommendedName>
        <fullName evidence="8">DUF1682-domain-containing protein</fullName>
    </recommendedName>
</protein>
<dbReference type="STRING" id="135208.A0A4Z0A399"/>
<dbReference type="PANTHER" id="PTHR12883">
    <property type="entry name" value="ADIPOCYTE-SPECIFIC PROTEIN 4-RELATED"/>
    <property type="match status" value="1"/>
</dbReference>